<organism evidence="2 3">
    <name type="scientific">Colletotrichum tanaceti</name>
    <dbReference type="NCBI Taxonomy" id="1306861"/>
    <lineage>
        <taxon>Eukaryota</taxon>
        <taxon>Fungi</taxon>
        <taxon>Dikarya</taxon>
        <taxon>Ascomycota</taxon>
        <taxon>Pezizomycotina</taxon>
        <taxon>Sordariomycetes</taxon>
        <taxon>Hypocreomycetidae</taxon>
        <taxon>Glomerellales</taxon>
        <taxon>Glomerellaceae</taxon>
        <taxon>Colletotrichum</taxon>
        <taxon>Colletotrichum destructivum species complex</taxon>
    </lineage>
</organism>
<evidence type="ECO:0000313" key="2">
    <source>
        <dbReference type="EMBL" id="TKW55004.1"/>
    </source>
</evidence>
<feature type="region of interest" description="Disordered" evidence="1">
    <location>
        <begin position="252"/>
        <end position="281"/>
    </location>
</feature>
<feature type="compositionally biased region" description="Acidic residues" evidence="1">
    <location>
        <begin position="458"/>
        <end position="467"/>
    </location>
</feature>
<feature type="compositionally biased region" description="Polar residues" evidence="1">
    <location>
        <begin position="1"/>
        <end position="17"/>
    </location>
</feature>
<sequence>MRHTSNAGRCQGRQNAGKQGRQCHTRDVASTARGDLGEDTNLRAERPDVAETLGHGHVGLGAAGERLEGDILVGDDLHADELGDDEQVLVGDPETPGHRVEDVAQDELEGQGRVVDAEIPADPSQDAVDEGDEGDDAEEGGQDHAGHLEAEPGAVGKGVDGVGRLVVFVVVGHRDAALGQALLGLRVPQLRDGDAGGNGHDARRDEHLGVEAEADVAHEHRPGDGGEAAGHDLVDLGQREVGHEGLDQHGRLALADEGGGGGHDGLGARDAEGPEEEDGELLDEPLQEAAVVEQLDEGDEEDDGRDDGDEEPGAGGHLVVRQEREALPGEAQQGAGHLGDEGEDVVADARLEDEDGDDELGQHAADDGVPGDLAPVARRGGQQGDHEEQAEQGDGAAGPRVLARVVGDHGADEEDADGQQGGQRLVQPRGRQVVDPGHGVAPDEAQRHHDGRGRQPEGDDPDGDGEVDQERLQPAEPVALEDEADDPPAVLCGDESTDAPKRRGGRRYLYEKDNLVHLARLPLELRIESVWFVPTSKSLASAATVASAASAASLAGELLPIIISSALDRGAWPTSSSPAPMPLSGRGLPPRFSEVKSVPGG</sequence>
<keyword evidence="3" id="KW-1185">Reference proteome</keyword>
<feature type="compositionally biased region" description="Basic and acidic residues" evidence="1">
    <location>
        <begin position="40"/>
        <end position="49"/>
    </location>
</feature>
<feature type="compositionally biased region" description="Acidic residues" evidence="1">
    <location>
        <begin position="295"/>
        <end position="312"/>
    </location>
</feature>
<dbReference type="EMBL" id="PJEX01000114">
    <property type="protein sequence ID" value="TKW55004.1"/>
    <property type="molecule type" value="Genomic_DNA"/>
</dbReference>
<dbReference type="Proteomes" id="UP000310108">
    <property type="component" value="Unassembled WGS sequence"/>
</dbReference>
<feature type="region of interest" description="Disordered" evidence="1">
    <location>
        <begin position="355"/>
        <end position="502"/>
    </location>
</feature>
<dbReference type="AlphaFoldDB" id="A0A4U6XHA6"/>
<feature type="region of interest" description="Disordered" evidence="1">
    <location>
        <begin position="573"/>
        <end position="601"/>
    </location>
</feature>
<feature type="compositionally biased region" description="Basic and acidic residues" evidence="1">
    <location>
        <begin position="444"/>
        <end position="457"/>
    </location>
</feature>
<comment type="caution">
    <text evidence="2">The sequence shown here is derived from an EMBL/GenBank/DDBJ whole genome shotgun (WGS) entry which is preliminary data.</text>
</comment>
<proteinExistence type="predicted"/>
<feature type="compositionally biased region" description="Basic and acidic residues" evidence="1">
    <location>
        <begin position="141"/>
        <end position="150"/>
    </location>
</feature>
<gene>
    <name evidence="2" type="ORF">CTA1_13402</name>
</gene>
<feature type="region of interest" description="Disordered" evidence="1">
    <location>
        <begin position="1"/>
        <end position="61"/>
    </location>
</feature>
<feature type="compositionally biased region" description="Acidic residues" evidence="1">
    <location>
        <begin position="127"/>
        <end position="140"/>
    </location>
</feature>
<name>A0A4U6XHA6_9PEZI</name>
<feature type="region of interest" description="Disordered" evidence="1">
    <location>
        <begin position="118"/>
        <end position="156"/>
    </location>
</feature>
<evidence type="ECO:0000313" key="3">
    <source>
        <dbReference type="Proteomes" id="UP000310108"/>
    </source>
</evidence>
<accession>A0A4U6XHA6</accession>
<protein>
    <submittedName>
        <fullName evidence="2">Uncharacterized protein</fullName>
    </submittedName>
</protein>
<feature type="region of interest" description="Disordered" evidence="1">
    <location>
        <begin position="295"/>
        <end position="315"/>
    </location>
</feature>
<reference evidence="2 3" key="1">
    <citation type="journal article" date="2019" name="PLoS ONE">
        <title>Comparative genome analysis indicates high evolutionary potential of pathogenicity genes in Colletotrichum tanaceti.</title>
        <authorList>
            <person name="Lelwala R.V."/>
            <person name="Korhonen P.K."/>
            <person name="Young N.D."/>
            <person name="Scott J.B."/>
            <person name="Ades P.A."/>
            <person name="Gasser R.B."/>
            <person name="Taylor P.W.J."/>
        </authorList>
    </citation>
    <scope>NUCLEOTIDE SEQUENCE [LARGE SCALE GENOMIC DNA]</scope>
    <source>
        <strain evidence="2">BRIP57314</strain>
    </source>
</reference>
<evidence type="ECO:0000256" key="1">
    <source>
        <dbReference type="SAM" id="MobiDB-lite"/>
    </source>
</evidence>